<dbReference type="RefSeq" id="WP_114582931.1">
    <property type="nucleotide sequence ID" value="NZ_QPMH01000015.1"/>
</dbReference>
<keyword evidence="3" id="KW-1185">Reference proteome</keyword>
<dbReference type="AlphaFoldDB" id="A0A369T880"/>
<keyword evidence="1" id="KW-0472">Membrane</keyword>
<reference evidence="2 3" key="1">
    <citation type="submission" date="2018-07" db="EMBL/GenBank/DDBJ databases">
        <title>Venubactetium sediminum gen. nov., sp. nov., isolated from a marine solar saltern.</title>
        <authorList>
            <person name="Wang S."/>
        </authorList>
    </citation>
    <scope>NUCLEOTIDE SEQUENCE [LARGE SCALE GENOMIC DNA]</scope>
    <source>
        <strain evidence="2 3">WD2A32</strain>
    </source>
</reference>
<keyword evidence="1" id="KW-1133">Transmembrane helix</keyword>
<accession>A0A369T880</accession>
<name>A0A369T880_9PROT</name>
<feature type="transmembrane region" description="Helical" evidence="1">
    <location>
        <begin position="139"/>
        <end position="155"/>
    </location>
</feature>
<protein>
    <submittedName>
        <fullName evidence="2">Uncharacterized protein</fullName>
    </submittedName>
</protein>
<dbReference type="Proteomes" id="UP000253941">
    <property type="component" value="Unassembled WGS sequence"/>
</dbReference>
<evidence type="ECO:0000313" key="2">
    <source>
        <dbReference type="EMBL" id="RDD61102.1"/>
    </source>
</evidence>
<evidence type="ECO:0000313" key="3">
    <source>
        <dbReference type="Proteomes" id="UP000253941"/>
    </source>
</evidence>
<keyword evidence="1" id="KW-0812">Transmembrane</keyword>
<gene>
    <name evidence="2" type="ORF">DRB17_14480</name>
</gene>
<evidence type="ECO:0000256" key="1">
    <source>
        <dbReference type="SAM" id="Phobius"/>
    </source>
</evidence>
<proteinExistence type="predicted"/>
<feature type="transmembrane region" description="Helical" evidence="1">
    <location>
        <begin position="167"/>
        <end position="189"/>
    </location>
</feature>
<dbReference type="EMBL" id="QPMH01000015">
    <property type="protein sequence ID" value="RDD61102.1"/>
    <property type="molecule type" value="Genomic_DNA"/>
</dbReference>
<comment type="caution">
    <text evidence="2">The sequence shown here is derived from an EMBL/GenBank/DDBJ whole genome shotgun (WGS) entry which is preliminary data.</text>
</comment>
<sequence length="191" mass="20845">MLPSLSEVAYAIYGAWRLLQFDRRGHDFFEISERAFWQSFFAGVIVLPGYAILVLLHLNRAEVGADALSVAIIHLLAYTMNWTAFPLAAYYLALGMDKESRWLGFVVALNWSKVIQLLIYLPLIGLAASGIAGPGASGLLSFGAMILVLVYQWYVTRTAFDITGMQAAGFTGLDVVLGIFITTLTDTALAA</sequence>
<feature type="transmembrane region" description="Helical" evidence="1">
    <location>
        <begin position="35"/>
        <end position="56"/>
    </location>
</feature>
<organism evidence="2 3">
    <name type="scientific">Ferruginivarius sediminum</name>
    <dbReference type="NCBI Taxonomy" id="2661937"/>
    <lineage>
        <taxon>Bacteria</taxon>
        <taxon>Pseudomonadati</taxon>
        <taxon>Pseudomonadota</taxon>
        <taxon>Alphaproteobacteria</taxon>
        <taxon>Rhodospirillales</taxon>
        <taxon>Rhodospirillaceae</taxon>
        <taxon>Ferruginivarius</taxon>
    </lineage>
</organism>
<feature type="transmembrane region" description="Helical" evidence="1">
    <location>
        <begin position="68"/>
        <end position="94"/>
    </location>
</feature>